<dbReference type="InterPro" id="IPR041569">
    <property type="entry name" value="AAA_lid_3"/>
</dbReference>
<dbReference type="InterPro" id="IPR003959">
    <property type="entry name" value="ATPase_AAA_core"/>
</dbReference>
<evidence type="ECO:0000256" key="2">
    <source>
        <dbReference type="ARBA" id="ARBA00022840"/>
    </source>
</evidence>
<dbReference type="InterPro" id="IPR050168">
    <property type="entry name" value="AAA_ATPase_domain"/>
</dbReference>
<evidence type="ECO:0000256" key="3">
    <source>
        <dbReference type="SAM" id="MobiDB-lite"/>
    </source>
</evidence>
<dbReference type="Gene3D" id="3.40.50.300">
    <property type="entry name" value="P-loop containing nucleotide triphosphate hydrolases"/>
    <property type="match status" value="1"/>
</dbReference>
<feature type="compositionally biased region" description="Pro residues" evidence="3">
    <location>
        <begin position="128"/>
        <end position="140"/>
    </location>
</feature>
<evidence type="ECO:0000313" key="6">
    <source>
        <dbReference type="Proteomes" id="UP000572635"/>
    </source>
</evidence>
<protein>
    <submittedName>
        <fullName evidence="5">AAA+ superfamily predicted ATPase</fullName>
    </submittedName>
</protein>
<dbReference type="RefSeq" id="WP_184394520.1">
    <property type="nucleotide sequence ID" value="NZ_JACHDB010000001.1"/>
</dbReference>
<dbReference type="InterPro" id="IPR011990">
    <property type="entry name" value="TPR-like_helical_dom_sf"/>
</dbReference>
<name>A0A7W8VF85_9ACTN</name>
<feature type="compositionally biased region" description="Basic and acidic residues" evidence="3">
    <location>
        <begin position="175"/>
        <end position="191"/>
    </location>
</feature>
<organism evidence="5 6">
    <name type="scientific">Nocardiopsis composta</name>
    <dbReference type="NCBI Taxonomy" id="157465"/>
    <lineage>
        <taxon>Bacteria</taxon>
        <taxon>Bacillati</taxon>
        <taxon>Actinomycetota</taxon>
        <taxon>Actinomycetes</taxon>
        <taxon>Streptosporangiales</taxon>
        <taxon>Nocardiopsidaceae</taxon>
        <taxon>Nocardiopsis</taxon>
    </lineage>
</organism>
<gene>
    <name evidence="5" type="ORF">HDA36_004241</name>
</gene>
<dbReference type="InterPro" id="IPR003593">
    <property type="entry name" value="AAA+_ATPase"/>
</dbReference>
<comment type="caution">
    <text evidence="5">The sequence shown here is derived from an EMBL/GenBank/DDBJ whole genome shotgun (WGS) entry which is preliminary data.</text>
</comment>
<feature type="domain" description="AAA+ ATPase" evidence="4">
    <location>
        <begin position="252"/>
        <end position="388"/>
    </location>
</feature>
<keyword evidence="1" id="KW-0547">Nucleotide-binding</keyword>
<dbReference type="InterPro" id="IPR027417">
    <property type="entry name" value="P-loop_NTPase"/>
</dbReference>
<dbReference type="Gene3D" id="1.10.8.60">
    <property type="match status" value="1"/>
</dbReference>
<feature type="region of interest" description="Disordered" evidence="3">
    <location>
        <begin position="67"/>
        <end position="216"/>
    </location>
</feature>
<feature type="compositionally biased region" description="Pro residues" evidence="3">
    <location>
        <begin position="92"/>
        <end position="112"/>
    </location>
</feature>
<proteinExistence type="predicted"/>
<dbReference type="PANTHER" id="PTHR23077">
    <property type="entry name" value="AAA-FAMILY ATPASE"/>
    <property type="match status" value="1"/>
</dbReference>
<reference evidence="5 6" key="1">
    <citation type="submission" date="2020-08" db="EMBL/GenBank/DDBJ databases">
        <title>Sequencing the genomes of 1000 actinobacteria strains.</title>
        <authorList>
            <person name="Klenk H.-P."/>
        </authorList>
    </citation>
    <scope>NUCLEOTIDE SEQUENCE [LARGE SCALE GENOMIC DNA]</scope>
    <source>
        <strain evidence="5 6">DSM 44551</strain>
    </source>
</reference>
<dbReference type="Pfam" id="PF14559">
    <property type="entry name" value="TPR_19"/>
    <property type="match status" value="1"/>
</dbReference>
<evidence type="ECO:0000313" key="5">
    <source>
        <dbReference type="EMBL" id="MBB5434157.1"/>
    </source>
</evidence>
<dbReference type="Pfam" id="PF00004">
    <property type="entry name" value="AAA"/>
    <property type="match status" value="1"/>
</dbReference>
<dbReference type="SMART" id="SM00382">
    <property type="entry name" value="AAA"/>
    <property type="match status" value="1"/>
</dbReference>
<dbReference type="SUPFAM" id="SSF52540">
    <property type="entry name" value="P-loop containing nucleoside triphosphate hydrolases"/>
    <property type="match status" value="1"/>
</dbReference>
<sequence length="499" mass="51918">MDPSRAQLIASISAAVEASPSDPVLRLHLAELLLDAGDTTAAIPHIATSLQQDPQSEQAKALMGRALGTPPAAPAAPADQPGPPAPTAAAPPAAPAAPPVPPAAPAAPPGPAGGPERHGAPGQAAPGPVRPPAAPAPPASVAPVRPEAEEDAGAEPAAGPGFGFAGAGRGGTALLERDGDRKDREEPRRDPGAAPWPDGAAPPLAADDFPPEPARTTLADVAGMDKVKDRINAAFLMPMRNERLRKAYAKSLRGGLLLYGPPGCGKTFMAKAVAGEIGARFLSASVADIADTRMGRAEQNIQALFRQARQYRPAVVFLDELDALGGRRGNTAAMLRPLVTQLLTELDSVEDDNDGVFFLAATNHPWDIDSALKRPGRLDRMLFVPPPDREARAALVASAMTDRPGAGIDPGKIAKHTEGFSGADLTHLVDSAAERAMLDSARTGTVRPITMDDFQAVLAEVRPSTGPWLETARNVVEFSGDSAYDELGAYLRAQRRTRR</sequence>
<keyword evidence="6" id="KW-1185">Reference proteome</keyword>
<feature type="compositionally biased region" description="Low complexity" evidence="3">
    <location>
        <begin position="192"/>
        <end position="208"/>
    </location>
</feature>
<dbReference type="SUPFAM" id="SSF48452">
    <property type="entry name" value="TPR-like"/>
    <property type="match status" value="1"/>
</dbReference>
<dbReference type="Pfam" id="PF17862">
    <property type="entry name" value="AAA_lid_3"/>
    <property type="match status" value="1"/>
</dbReference>
<dbReference type="PANTHER" id="PTHR23077:SF171">
    <property type="entry name" value="NUCLEAR VALOSIN-CONTAINING PROTEIN-LIKE"/>
    <property type="match status" value="1"/>
</dbReference>
<keyword evidence="2" id="KW-0067">ATP-binding</keyword>
<dbReference type="GO" id="GO:0005524">
    <property type="term" value="F:ATP binding"/>
    <property type="evidence" value="ECO:0007669"/>
    <property type="project" value="UniProtKB-KW"/>
</dbReference>
<feature type="compositionally biased region" description="Gly residues" evidence="3">
    <location>
        <begin position="160"/>
        <end position="171"/>
    </location>
</feature>
<evidence type="ECO:0000256" key="1">
    <source>
        <dbReference type="ARBA" id="ARBA00022741"/>
    </source>
</evidence>
<evidence type="ECO:0000259" key="4">
    <source>
        <dbReference type="SMART" id="SM00382"/>
    </source>
</evidence>
<dbReference type="GO" id="GO:0016887">
    <property type="term" value="F:ATP hydrolysis activity"/>
    <property type="evidence" value="ECO:0007669"/>
    <property type="project" value="InterPro"/>
</dbReference>
<dbReference type="AlphaFoldDB" id="A0A7W8VF85"/>
<dbReference type="Proteomes" id="UP000572635">
    <property type="component" value="Unassembled WGS sequence"/>
</dbReference>
<dbReference type="Gene3D" id="1.25.40.10">
    <property type="entry name" value="Tetratricopeptide repeat domain"/>
    <property type="match status" value="1"/>
</dbReference>
<dbReference type="EMBL" id="JACHDB010000001">
    <property type="protein sequence ID" value="MBB5434157.1"/>
    <property type="molecule type" value="Genomic_DNA"/>
</dbReference>
<accession>A0A7W8VF85</accession>